<dbReference type="RefSeq" id="WP_245119868.1">
    <property type="nucleotide sequence ID" value="NZ_CP095061.1"/>
</dbReference>
<dbReference type="EMBL" id="CP095061">
    <property type="protein sequence ID" value="UOQ65887.1"/>
    <property type="molecule type" value="Genomic_DNA"/>
</dbReference>
<name>A0ABY4G532_9BACT</name>
<protein>
    <recommendedName>
        <fullName evidence="3">Peptidase M28</fullName>
    </recommendedName>
</protein>
<proteinExistence type="predicted"/>
<dbReference type="Proteomes" id="UP000830401">
    <property type="component" value="Chromosome"/>
</dbReference>
<evidence type="ECO:0000313" key="1">
    <source>
        <dbReference type="EMBL" id="UOQ65887.1"/>
    </source>
</evidence>
<dbReference type="SUPFAM" id="SSF53187">
    <property type="entry name" value="Zn-dependent exopeptidases"/>
    <property type="match status" value="1"/>
</dbReference>
<evidence type="ECO:0008006" key="3">
    <source>
        <dbReference type="Google" id="ProtNLM"/>
    </source>
</evidence>
<reference evidence="1" key="1">
    <citation type="submission" date="2022-04" db="EMBL/GenBank/DDBJ databases">
        <title>Hymenobacter sp. isolated from the air.</title>
        <authorList>
            <person name="Won M."/>
            <person name="Lee C.-M."/>
            <person name="Woen H.-Y."/>
            <person name="Kwon S.-W."/>
        </authorList>
    </citation>
    <scope>NUCLEOTIDE SEQUENCE</scope>
    <source>
        <strain evidence="1">5420S-77</strain>
    </source>
</reference>
<gene>
    <name evidence="1" type="ORF">MUN86_20575</name>
</gene>
<organism evidence="1 2">
    <name type="scientific">Hymenobacter volaticus</name>
    <dbReference type="NCBI Taxonomy" id="2932254"/>
    <lineage>
        <taxon>Bacteria</taxon>
        <taxon>Pseudomonadati</taxon>
        <taxon>Bacteroidota</taxon>
        <taxon>Cytophagia</taxon>
        <taxon>Cytophagales</taxon>
        <taxon>Hymenobacteraceae</taxon>
        <taxon>Hymenobacter</taxon>
    </lineage>
</organism>
<keyword evidence="2" id="KW-1185">Reference proteome</keyword>
<evidence type="ECO:0000313" key="2">
    <source>
        <dbReference type="Proteomes" id="UP000830401"/>
    </source>
</evidence>
<accession>A0ABY4G532</accession>
<sequence>MLGVIPPLTPVVAQDMTRVRRTIQDLTAPDMLGRGYVRRGDQKAADYVRSRFRQLNLQPLAPNYTQAFPLM</sequence>